<evidence type="ECO:0000256" key="2">
    <source>
        <dbReference type="ARBA" id="ARBA00022553"/>
    </source>
</evidence>
<dbReference type="RefSeq" id="WP_239678207.1">
    <property type="nucleotide sequence ID" value="NZ_CP070499.1"/>
</dbReference>
<dbReference type="EMBL" id="CP070499">
    <property type="protein sequence ID" value="QSB16009.1"/>
    <property type="molecule type" value="Genomic_DNA"/>
</dbReference>
<protein>
    <submittedName>
        <fullName evidence="4">Acyl carrier protein</fullName>
    </submittedName>
</protein>
<dbReference type="InterPro" id="IPR006162">
    <property type="entry name" value="Ppantetheine_attach_site"/>
</dbReference>
<dbReference type="AlphaFoldDB" id="A0A895YKI0"/>
<dbReference type="KEGG" id="nhy:JQS43_06720"/>
<dbReference type="InterPro" id="IPR009081">
    <property type="entry name" value="PP-bd_ACP"/>
</dbReference>
<reference evidence="4" key="1">
    <citation type="submission" date="2021-02" db="EMBL/GenBank/DDBJ databases">
        <title>Natrosporangium hydrolyticum gen. nov., sp. nov, a haloalkaliphilic actinobacterium from a soda solonchak soil.</title>
        <authorList>
            <person name="Sorokin D.Y."/>
            <person name="Khijniak T.V."/>
            <person name="Zakharycheva A.P."/>
            <person name="Boueva O.V."/>
            <person name="Ariskina E.V."/>
            <person name="Hahnke R.L."/>
            <person name="Bunk B."/>
            <person name="Sproer C."/>
            <person name="Schumann P."/>
            <person name="Evtushenko L.I."/>
            <person name="Kublanov I.V."/>
        </authorList>
    </citation>
    <scope>NUCLEOTIDE SEQUENCE</scope>
    <source>
        <strain evidence="4">DSM 106523</strain>
    </source>
</reference>
<feature type="domain" description="Carrier" evidence="3">
    <location>
        <begin position="1"/>
        <end position="78"/>
    </location>
</feature>
<gene>
    <name evidence="4" type="ORF">JQS43_06720</name>
</gene>
<evidence type="ECO:0000256" key="1">
    <source>
        <dbReference type="ARBA" id="ARBA00022450"/>
    </source>
</evidence>
<organism evidence="4 5">
    <name type="scientific">Natronosporangium hydrolyticum</name>
    <dbReference type="NCBI Taxonomy" id="2811111"/>
    <lineage>
        <taxon>Bacteria</taxon>
        <taxon>Bacillati</taxon>
        <taxon>Actinomycetota</taxon>
        <taxon>Actinomycetes</taxon>
        <taxon>Micromonosporales</taxon>
        <taxon>Micromonosporaceae</taxon>
        <taxon>Natronosporangium</taxon>
    </lineage>
</organism>
<dbReference type="InterPro" id="IPR020806">
    <property type="entry name" value="PKS_PP-bd"/>
</dbReference>
<sequence length="82" mass="9333">MWDDSFEQALRQYLPFLEAEDTLDSDTDLRDFGLDSLATVELLGRLENEYQVRFTEDALSLDSFRTPATLWDALSAAQRVAG</sequence>
<dbReference type="Pfam" id="PF00550">
    <property type="entry name" value="PP-binding"/>
    <property type="match status" value="1"/>
</dbReference>
<dbReference type="GO" id="GO:0031177">
    <property type="term" value="F:phosphopantetheine binding"/>
    <property type="evidence" value="ECO:0007669"/>
    <property type="project" value="InterPro"/>
</dbReference>
<accession>A0A895YKI0</accession>
<dbReference type="SMART" id="SM00823">
    <property type="entry name" value="PKS_PP"/>
    <property type="match status" value="1"/>
</dbReference>
<evidence type="ECO:0000313" key="4">
    <source>
        <dbReference type="EMBL" id="QSB16009.1"/>
    </source>
</evidence>
<dbReference type="SUPFAM" id="SSF47336">
    <property type="entry name" value="ACP-like"/>
    <property type="match status" value="1"/>
</dbReference>
<name>A0A895YKI0_9ACTN</name>
<proteinExistence type="predicted"/>
<keyword evidence="1" id="KW-0596">Phosphopantetheine</keyword>
<keyword evidence="2" id="KW-0597">Phosphoprotein</keyword>
<evidence type="ECO:0000259" key="3">
    <source>
        <dbReference type="PROSITE" id="PS50075"/>
    </source>
</evidence>
<dbReference type="Proteomes" id="UP000662857">
    <property type="component" value="Chromosome"/>
</dbReference>
<dbReference type="PROSITE" id="PS00012">
    <property type="entry name" value="PHOSPHOPANTETHEINE"/>
    <property type="match status" value="1"/>
</dbReference>
<dbReference type="InterPro" id="IPR036736">
    <property type="entry name" value="ACP-like_sf"/>
</dbReference>
<dbReference type="PROSITE" id="PS50075">
    <property type="entry name" value="CARRIER"/>
    <property type="match status" value="1"/>
</dbReference>
<dbReference type="Gene3D" id="1.10.1200.10">
    <property type="entry name" value="ACP-like"/>
    <property type="match status" value="1"/>
</dbReference>
<keyword evidence="5" id="KW-1185">Reference proteome</keyword>
<evidence type="ECO:0000313" key="5">
    <source>
        <dbReference type="Proteomes" id="UP000662857"/>
    </source>
</evidence>